<accession>A0A5N8XX62</accession>
<dbReference type="PANTHER" id="PTHR10885:SF0">
    <property type="entry name" value="ISOPENTENYL-DIPHOSPHATE DELTA-ISOMERASE"/>
    <property type="match status" value="1"/>
</dbReference>
<dbReference type="RefSeq" id="WP_152777198.1">
    <property type="nucleotide sequence ID" value="NZ_VJZC01000681.1"/>
</dbReference>
<dbReference type="Pfam" id="PF00293">
    <property type="entry name" value="NUDIX"/>
    <property type="match status" value="1"/>
</dbReference>
<evidence type="ECO:0000313" key="4">
    <source>
        <dbReference type="Proteomes" id="UP000400924"/>
    </source>
</evidence>
<keyword evidence="1" id="KW-0378">Hydrolase</keyword>
<feature type="domain" description="Nudix hydrolase" evidence="2">
    <location>
        <begin position="32"/>
        <end position="162"/>
    </location>
</feature>
<reference evidence="3 4" key="1">
    <citation type="submission" date="2019-07" db="EMBL/GenBank/DDBJ databases">
        <title>New species of Amycolatopsis and Streptomyces.</title>
        <authorList>
            <person name="Duangmal K."/>
            <person name="Teo W.F.A."/>
            <person name="Lipun K."/>
        </authorList>
    </citation>
    <scope>NUCLEOTIDE SEQUENCE [LARGE SCALE GENOMIC DNA]</scope>
    <source>
        <strain evidence="3 4">NBRC 106415</strain>
    </source>
</reference>
<dbReference type="OrthoDB" id="67499at2"/>
<dbReference type="Proteomes" id="UP000400924">
    <property type="component" value="Unassembled WGS sequence"/>
</dbReference>
<dbReference type="SUPFAM" id="SSF55811">
    <property type="entry name" value="Nudix"/>
    <property type="match status" value="1"/>
</dbReference>
<keyword evidence="4" id="KW-1185">Reference proteome</keyword>
<dbReference type="PROSITE" id="PS51462">
    <property type="entry name" value="NUDIX"/>
    <property type="match status" value="1"/>
</dbReference>
<dbReference type="EMBL" id="VJZC01000681">
    <property type="protein sequence ID" value="MPY63970.1"/>
    <property type="molecule type" value="Genomic_DNA"/>
</dbReference>
<dbReference type="InterPro" id="IPR000086">
    <property type="entry name" value="NUDIX_hydrolase_dom"/>
</dbReference>
<dbReference type="CDD" id="cd04697">
    <property type="entry name" value="NUDIX_Hydrolase"/>
    <property type="match status" value="1"/>
</dbReference>
<evidence type="ECO:0000313" key="3">
    <source>
        <dbReference type="EMBL" id="MPY63970.1"/>
    </source>
</evidence>
<dbReference type="AlphaFoldDB" id="A0A5N8XX62"/>
<dbReference type="InterPro" id="IPR015797">
    <property type="entry name" value="NUDIX_hydrolase-like_dom_sf"/>
</dbReference>
<proteinExistence type="predicted"/>
<organism evidence="3 4">
    <name type="scientific">Streptomyces spongiae</name>
    <dbReference type="NCBI Taxonomy" id="565072"/>
    <lineage>
        <taxon>Bacteria</taxon>
        <taxon>Bacillati</taxon>
        <taxon>Actinomycetota</taxon>
        <taxon>Actinomycetes</taxon>
        <taxon>Kitasatosporales</taxon>
        <taxon>Streptomycetaceae</taxon>
        <taxon>Streptomyces</taxon>
    </lineage>
</organism>
<evidence type="ECO:0000259" key="2">
    <source>
        <dbReference type="PROSITE" id="PS51462"/>
    </source>
</evidence>
<dbReference type="GO" id="GO:0016787">
    <property type="term" value="F:hydrolase activity"/>
    <property type="evidence" value="ECO:0007669"/>
    <property type="project" value="UniProtKB-KW"/>
</dbReference>
<name>A0A5N8XX62_9ACTN</name>
<protein>
    <submittedName>
        <fullName evidence="3">NUDIX domain-containing protein</fullName>
    </submittedName>
</protein>
<evidence type="ECO:0000256" key="1">
    <source>
        <dbReference type="ARBA" id="ARBA00022801"/>
    </source>
</evidence>
<comment type="caution">
    <text evidence="3">The sequence shown here is derived from an EMBL/GenBank/DDBJ whole genome shotgun (WGS) entry which is preliminary data.</text>
</comment>
<sequence>MVARRRELIERVDEQDRVVGVVDRAEAISRHWLHRIATVVCRDPEGRILVHRRADDMSRFPGQYHWLTGGAVDVGETYEQAAARELAEELGAVAAAPRFLFKYLCRGEISPYWLGLHETVLTDPAAITPDPAEISWYAWLTEGELQALARRRTFVSDGREALHRYLDK</sequence>
<dbReference type="InterPro" id="IPR020084">
    <property type="entry name" value="NUDIX_hydrolase_CS"/>
</dbReference>
<dbReference type="Gene3D" id="3.90.79.10">
    <property type="entry name" value="Nucleoside Triphosphate Pyrophosphohydrolase"/>
    <property type="match status" value="1"/>
</dbReference>
<gene>
    <name evidence="3" type="ORF">FNH08_44465</name>
</gene>
<dbReference type="PROSITE" id="PS00893">
    <property type="entry name" value="NUDIX_BOX"/>
    <property type="match status" value="1"/>
</dbReference>
<dbReference type="PANTHER" id="PTHR10885">
    <property type="entry name" value="ISOPENTENYL-DIPHOSPHATE DELTA-ISOMERASE"/>
    <property type="match status" value="1"/>
</dbReference>